<evidence type="ECO:0000256" key="8">
    <source>
        <dbReference type="ARBA" id="ARBA00023049"/>
    </source>
</evidence>
<dbReference type="PaxDb" id="29760-VIT_05s0020g00180.t01"/>
<keyword evidence="3" id="KW-0031">Aminopeptidase</keyword>
<dbReference type="GO" id="GO:0008237">
    <property type="term" value="F:metallopeptidase activity"/>
    <property type="evidence" value="ECO:0007669"/>
    <property type="project" value="UniProtKB-KW"/>
</dbReference>
<dbReference type="GO" id="GO:0008270">
    <property type="term" value="F:zinc ion binding"/>
    <property type="evidence" value="ECO:0007669"/>
    <property type="project" value="InterPro"/>
</dbReference>
<dbReference type="InterPro" id="IPR001948">
    <property type="entry name" value="Peptidase_M18"/>
</dbReference>
<dbReference type="InterPro" id="IPR023358">
    <property type="entry name" value="Peptidase_M18_dom2"/>
</dbReference>
<keyword evidence="6" id="KW-0378">Hydrolase</keyword>
<dbReference type="PANTHER" id="PTHR28570">
    <property type="entry name" value="ASPARTYL AMINOPEPTIDASE"/>
    <property type="match status" value="1"/>
</dbReference>
<sequence length="264" mass="30204">MHAWPPCNTQSHCTRIIPSWKNDTDLLQVCTRRSSGIGSPSSLECGTFIPTIGAYVFHSWYSSVPLSESSVLYASVTYDRVKSSVLESFALSSGLNFNGDSVPNKLEIPGFTFLLKMVLLTVELMRKQKSNERTKTDNSRHHSLLLQLHATRLGCEPDDICDFGLQACDTQPNTVADPMKEFIFSGKLNLIMIMTLYLVAALEAQRYMRIHFTHHEIRFDRALEKRKNVDKYAEKEKAKTRRKMHEFENPLEADEFQICQRCSM</sequence>
<evidence type="ECO:0000313" key="10">
    <source>
        <dbReference type="Proteomes" id="UP000009183"/>
    </source>
</evidence>
<evidence type="ECO:0000256" key="7">
    <source>
        <dbReference type="ARBA" id="ARBA00022833"/>
    </source>
</evidence>
<evidence type="ECO:0000256" key="4">
    <source>
        <dbReference type="ARBA" id="ARBA00022670"/>
    </source>
</evidence>
<dbReference type="AlphaFoldDB" id="F6HDZ8"/>
<dbReference type="Gene3D" id="2.30.250.10">
    <property type="entry name" value="Aminopeptidase i, Domain 2"/>
    <property type="match status" value="1"/>
</dbReference>
<dbReference type="STRING" id="29760.F6HDZ8"/>
<keyword evidence="8" id="KW-0482">Metalloprotease</keyword>
<dbReference type="InParanoid" id="F6HDZ8"/>
<dbReference type="Proteomes" id="UP000009183">
    <property type="component" value="Chromosome 5"/>
</dbReference>
<organism evidence="9 10">
    <name type="scientific">Vitis vinifera</name>
    <name type="common">Grape</name>
    <dbReference type="NCBI Taxonomy" id="29760"/>
    <lineage>
        <taxon>Eukaryota</taxon>
        <taxon>Viridiplantae</taxon>
        <taxon>Streptophyta</taxon>
        <taxon>Embryophyta</taxon>
        <taxon>Tracheophyta</taxon>
        <taxon>Spermatophyta</taxon>
        <taxon>Magnoliopsida</taxon>
        <taxon>eudicotyledons</taxon>
        <taxon>Gunneridae</taxon>
        <taxon>Pentapetalae</taxon>
        <taxon>rosids</taxon>
        <taxon>Vitales</taxon>
        <taxon>Vitaceae</taxon>
        <taxon>Viteae</taxon>
        <taxon>Vitis</taxon>
    </lineage>
</organism>
<evidence type="ECO:0000313" key="9">
    <source>
        <dbReference type="EMBL" id="CCB50256.1"/>
    </source>
</evidence>
<dbReference type="GO" id="GO:0004177">
    <property type="term" value="F:aminopeptidase activity"/>
    <property type="evidence" value="ECO:0007669"/>
    <property type="project" value="UniProtKB-KW"/>
</dbReference>
<accession>F6HDZ8</accession>
<keyword evidence="10" id="KW-1185">Reference proteome</keyword>
<evidence type="ECO:0000256" key="6">
    <source>
        <dbReference type="ARBA" id="ARBA00022801"/>
    </source>
</evidence>
<reference evidence="10" key="1">
    <citation type="journal article" date="2007" name="Nature">
        <title>The grapevine genome sequence suggests ancestral hexaploidization in major angiosperm phyla.</title>
        <authorList>
            <consortium name="The French-Italian Public Consortium for Grapevine Genome Characterization."/>
            <person name="Jaillon O."/>
            <person name="Aury J.-M."/>
            <person name="Noel B."/>
            <person name="Policriti A."/>
            <person name="Clepet C."/>
            <person name="Casagrande A."/>
            <person name="Choisne N."/>
            <person name="Aubourg S."/>
            <person name="Vitulo N."/>
            <person name="Jubin C."/>
            <person name="Vezzi A."/>
            <person name="Legeai F."/>
            <person name="Hugueney P."/>
            <person name="Dasilva C."/>
            <person name="Horner D."/>
            <person name="Mica E."/>
            <person name="Jublot D."/>
            <person name="Poulain J."/>
            <person name="Bruyere C."/>
            <person name="Billault A."/>
            <person name="Segurens B."/>
            <person name="Gouyvenoux M."/>
            <person name="Ugarte E."/>
            <person name="Cattonaro F."/>
            <person name="Anthouard V."/>
            <person name="Vico V."/>
            <person name="Del Fabbro C."/>
            <person name="Alaux M."/>
            <person name="Di Gaspero G."/>
            <person name="Dumas V."/>
            <person name="Felice N."/>
            <person name="Paillard S."/>
            <person name="Juman I."/>
            <person name="Moroldo M."/>
            <person name="Scalabrin S."/>
            <person name="Canaguier A."/>
            <person name="Le Clainche I."/>
            <person name="Malacrida G."/>
            <person name="Durand E."/>
            <person name="Pesole G."/>
            <person name="Laucou V."/>
            <person name="Chatelet P."/>
            <person name="Merdinoglu D."/>
            <person name="Delledonne M."/>
            <person name="Pezzotti M."/>
            <person name="Lecharny A."/>
            <person name="Scarpelli C."/>
            <person name="Artiguenave F."/>
            <person name="Pe M.E."/>
            <person name="Valle G."/>
            <person name="Morgante M."/>
            <person name="Caboche M."/>
            <person name="Adam-Blondon A.-F."/>
            <person name="Weissenbach J."/>
            <person name="Quetier F."/>
            <person name="Wincker P."/>
        </authorList>
    </citation>
    <scope>NUCLEOTIDE SEQUENCE [LARGE SCALE GENOMIC DNA]</scope>
    <source>
        <strain evidence="10">cv. Pinot noir / PN40024</strain>
    </source>
</reference>
<keyword evidence="7" id="KW-0862">Zinc</keyword>
<dbReference type="GO" id="GO:0005737">
    <property type="term" value="C:cytoplasm"/>
    <property type="evidence" value="ECO:0007669"/>
    <property type="project" value="UniProtKB-ARBA"/>
</dbReference>
<name>F6HDZ8_VITVI</name>
<dbReference type="HOGENOM" id="CLU_1055287_0_0_1"/>
<dbReference type="Pfam" id="PF02127">
    <property type="entry name" value="Peptidase_M18"/>
    <property type="match status" value="1"/>
</dbReference>
<proteinExistence type="inferred from homology"/>
<evidence type="ECO:0000256" key="2">
    <source>
        <dbReference type="ARBA" id="ARBA00008290"/>
    </source>
</evidence>
<evidence type="ECO:0000256" key="1">
    <source>
        <dbReference type="ARBA" id="ARBA00001947"/>
    </source>
</evidence>
<keyword evidence="5" id="KW-0479">Metal-binding</keyword>
<comment type="cofactor">
    <cofactor evidence="1">
        <name>Zn(2+)</name>
        <dbReference type="ChEBI" id="CHEBI:29105"/>
    </cofactor>
</comment>
<dbReference type="PANTHER" id="PTHR28570:SF16">
    <property type="entry name" value="ASPARTYL AMINOPEPTIDASE-RELATED"/>
    <property type="match status" value="1"/>
</dbReference>
<dbReference type="Gene3D" id="3.40.630.10">
    <property type="entry name" value="Zn peptidases"/>
    <property type="match status" value="1"/>
</dbReference>
<dbReference type="MEROPS" id="M18.A01"/>
<dbReference type="eggNOG" id="KOG2596">
    <property type="taxonomic scope" value="Eukaryota"/>
</dbReference>
<keyword evidence="4" id="KW-0645">Protease</keyword>
<gene>
    <name evidence="9" type="ordered locus">VIT_05s0020g00180</name>
</gene>
<evidence type="ECO:0000256" key="3">
    <source>
        <dbReference type="ARBA" id="ARBA00022438"/>
    </source>
</evidence>
<evidence type="ECO:0000256" key="5">
    <source>
        <dbReference type="ARBA" id="ARBA00022723"/>
    </source>
</evidence>
<dbReference type="EMBL" id="FN595749">
    <property type="protein sequence ID" value="CCB50256.1"/>
    <property type="molecule type" value="Genomic_DNA"/>
</dbReference>
<protein>
    <submittedName>
        <fullName evidence="9">Uncharacterized protein</fullName>
    </submittedName>
</protein>
<dbReference type="GO" id="GO:0006508">
    <property type="term" value="P:proteolysis"/>
    <property type="evidence" value="ECO:0007669"/>
    <property type="project" value="UniProtKB-KW"/>
</dbReference>
<comment type="similarity">
    <text evidence="2">Belongs to the peptidase M18 family.</text>
</comment>